<dbReference type="InterPro" id="IPR044492">
    <property type="entry name" value="P_typ_ATPase_HD_dom"/>
</dbReference>
<dbReference type="Gene3D" id="1.20.1110.10">
    <property type="entry name" value="Calcium-transporting ATPase, transmembrane domain"/>
    <property type="match status" value="1"/>
</dbReference>
<dbReference type="STRING" id="1188229.GlitD10_1955"/>
<keyword evidence="11" id="KW-0378">Hydrolase</keyword>
<dbReference type="SFLD" id="SFLDF00027">
    <property type="entry name" value="p-type_atpase"/>
    <property type="match status" value="1"/>
</dbReference>
<dbReference type="PRINTS" id="PR00120">
    <property type="entry name" value="HATPASE"/>
</dbReference>
<keyword evidence="8 9" id="KW-0472">Membrane</keyword>
<evidence type="ECO:0000256" key="9">
    <source>
        <dbReference type="SAM" id="Phobius"/>
    </source>
</evidence>
<dbReference type="Gene3D" id="3.40.50.1000">
    <property type="entry name" value="HAD superfamily/HAD-like"/>
    <property type="match status" value="1"/>
</dbReference>
<dbReference type="SUPFAM" id="SSF81653">
    <property type="entry name" value="Calcium ATPase, transduction domain A"/>
    <property type="match status" value="1"/>
</dbReference>
<evidence type="ECO:0000259" key="10">
    <source>
        <dbReference type="SMART" id="SM00831"/>
    </source>
</evidence>
<dbReference type="EMBL" id="CP017675">
    <property type="protein sequence ID" value="APB34281.1"/>
    <property type="molecule type" value="Genomic_DNA"/>
</dbReference>
<feature type="domain" description="Cation-transporting P-type ATPase N-terminal" evidence="10">
    <location>
        <begin position="11"/>
        <end position="84"/>
    </location>
</feature>
<feature type="transmembrane region" description="Helical" evidence="9">
    <location>
        <begin position="752"/>
        <end position="772"/>
    </location>
</feature>
<dbReference type="SFLD" id="SFLDS00003">
    <property type="entry name" value="Haloacid_Dehalogenase"/>
    <property type="match status" value="1"/>
</dbReference>
<dbReference type="KEGG" id="glt:GlitD10_1955"/>
<evidence type="ECO:0000256" key="7">
    <source>
        <dbReference type="ARBA" id="ARBA00022989"/>
    </source>
</evidence>
<dbReference type="OrthoDB" id="499468at2"/>
<proteinExistence type="inferred from homology"/>
<keyword evidence="12" id="KW-1185">Reference proteome</keyword>
<accession>A0A1J0AEC2</accession>
<reference evidence="11 12" key="1">
    <citation type="submission" date="2016-10" db="EMBL/GenBank/DDBJ databases">
        <title>Description of Gloeomargarita lithophora gen. nov., sp. nov., a thylakoid-bearing basal-branching cyanobacterium with intracellular carbonates, and proposal for Gloeomargaritales ord. nov.</title>
        <authorList>
            <person name="Moreira D."/>
            <person name="Tavera R."/>
            <person name="Benzerara K."/>
            <person name="Skouri-Panet F."/>
            <person name="Couradeau E."/>
            <person name="Gerard E."/>
            <person name="Loussert C."/>
            <person name="Novelo E."/>
            <person name="Zivanovic Y."/>
            <person name="Lopez-Garcia P."/>
        </authorList>
    </citation>
    <scope>NUCLEOTIDE SEQUENCE [LARGE SCALE GENOMIC DNA]</scope>
    <source>
        <strain evidence="11 12">D10</strain>
    </source>
</reference>
<feature type="transmembrane region" description="Helical" evidence="9">
    <location>
        <begin position="294"/>
        <end position="316"/>
    </location>
</feature>
<dbReference type="NCBIfam" id="TIGR01494">
    <property type="entry name" value="ATPase_P-type"/>
    <property type="match status" value="2"/>
</dbReference>
<dbReference type="FunFam" id="3.40.50.1000:FF:000001">
    <property type="entry name" value="Phospholipid-transporting ATPase IC"/>
    <property type="match status" value="1"/>
</dbReference>
<dbReference type="InterPro" id="IPR023299">
    <property type="entry name" value="ATPase_P-typ_cyto_dom_N"/>
</dbReference>
<evidence type="ECO:0000256" key="4">
    <source>
        <dbReference type="ARBA" id="ARBA00022741"/>
    </source>
</evidence>
<dbReference type="InterPro" id="IPR008250">
    <property type="entry name" value="ATPase_P-typ_transduc_dom_A_sf"/>
</dbReference>
<protein>
    <submittedName>
        <fullName evidence="11">HAD superfamily P-type ATPase</fullName>
        <ecNumber evidence="11">3.6.3.8</ecNumber>
    </submittedName>
</protein>
<keyword evidence="3 9" id="KW-0812">Transmembrane</keyword>
<dbReference type="InterPro" id="IPR023298">
    <property type="entry name" value="ATPase_P-typ_TM_dom_sf"/>
</dbReference>
<dbReference type="Gene3D" id="2.70.150.10">
    <property type="entry name" value="Calcium-transporting ATPase, cytoplasmic transduction domain A"/>
    <property type="match status" value="1"/>
</dbReference>
<dbReference type="GO" id="GO:0005524">
    <property type="term" value="F:ATP binding"/>
    <property type="evidence" value="ECO:0007669"/>
    <property type="project" value="UniProtKB-KW"/>
</dbReference>
<evidence type="ECO:0000313" key="11">
    <source>
        <dbReference type="EMBL" id="APB34281.1"/>
    </source>
</evidence>
<keyword evidence="6" id="KW-1278">Translocase</keyword>
<feature type="transmembrane region" description="Helical" evidence="9">
    <location>
        <begin position="719"/>
        <end position="740"/>
    </location>
</feature>
<evidence type="ECO:0000256" key="5">
    <source>
        <dbReference type="ARBA" id="ARBA00022840"/>
    </source>
</evidence>
<dbReference type="Pfam" id="PF00689">
    <property type="entry name" value="Cation_ATPase_C"/>
    <property type="match status" value="1"/>
</dbReference>
<dbReference type="InterPro" id="IPR023214">
    <property type="entry name" value="HAD_sf"/>
</dbReference>
<dbReference type="SFLD" id="SFLDG00002">
    <property type="entry name" value="C1.7:_P-type_atpase_like"/>
    <property type="match status" value="1"/>
</dbReference>
<dbReference type="PROSITE" id="PS00154">
    <property type="entry name" value="ATPASE_E1_E2"/>
    <property type="match status" value="1"/>
</dbReference>
<evidence type="ECO:0000256" key="2">
    <source>
        <dbReference type="ARBA" id="ARBA00005675"/>
    </source>
</evidence>
<feature type="transmembrane region" description="Helical" evidence="9">
    <location>
        <begin position="895"/>
        <end position="917"/>
    </location>
</feature>
<dbReference type="InterPro" id="IPR001757">
    <property type="entry name" value="P_typ_ATPase"/>
</dbReference>
<organism evidence="11 12">
    <name type="scientific">Gloeomargarita lithophora Alchichica-D10</name>
    <dbReference type="NCBI Taxonomy" id="1188229"/>
    <lineage>
        <taxon>Bacteria</taxon>
        <taxon>Bacillati</taxon>
        <taxon>Cyanobacteriota</taxon>
        <taxon>Cyanophyceae</taxon>
        <taxon>Gloeomargaritales</taxon>
        <taxon>Gloeomargaritaceae</taxon>
        <taxon>Gloeomargarita</taxon>
    </lineage>
</organism>
<dbReference type="InterPro" id="IPR018303">
    <property type="entry name" value="ATPase_P-typ_P_site"/>
</dbReference>
<dbReference type="InterPro" id="IPR004014">
    <property type="entry name" value="ATPase_P-typ_cation-transptr_N"/>
</dbReference>
<feature type="transmembrane region" description="Helical" evidence="9">
    <location>
        <begin position="793"/>
        <end position="816"/>
    </location>
</feature>
<dbReference type="PRINTS" id="PR00119">
    <property type="entry name" value="CATATPASE"/>
</dbReference>
<dbReference type="Pfam" id="PF13246">
    <property type="entry name" value="Cation_ATPase"/>
    <property type="match status" value="1"/>
</dbReference>
<feature type="transmembrane region" description="Helical" evidence="9">
    <location>
        <begin position="64"/>
        <end position="82"/>
    </location>
</feature>
<name>A0A1J0AEC2_9CYAN</name>
<comment type="subcellular location">
    <subcellularLocation>
        <location evidence="1">Membrane</location>
        <topology evidence="1">Multi-pass membrane protein</topology>
    </subcellularLocation>
</comment>
<evidence type="ECO:0000256" key="1">
    <source>
        <dbReference type="ARBA" id="ARBA00004141"/>
    </source>
</evidence>
<dbReference type="InterPro" id="IPR036412">
    <property type="entry name" value="HAD-like_sf"/>
</dbReference>
<dbReference type="SUPFAM" id="SSF81660">
    <property type="entry name" value="Metal cation-transporting ATPase, ATP-binding domain N"/>
    <property type="match status" value="1"/>
</dbReference>
<evidence type="ECO:0000256" key="6">
    <source>
        <dbReference type="ARBA" id="ARBA00022967"/>
    </source>
</evidence>
<dbReference type="SUPFAM" id="SSF81665">
    <property type="entry name" value="Calcium ATPase, transmembrane domain M"/>
    <property type="match status" value="1"/>
</dbReference>
<dbReference type="AlphaFoldDB" id="A0A1J0AEC2"/>
<dbReference type="RefSeq" id="WP_071454746.1">
    <property type="nucleotide sequence ID" value="NZ_CP017675.1"/>
</dbReference>
<evidence type="ECO:0000256" key="8">
    <source>
        <dbReference type="ARBA" id="ARBA00023136"/>
    </source>
</evidence>
<dbReference type="Pfam" id="PF00122">
    <property type="entry name" value="E1-E2_ATPase"/>
    <property type="match status" value="1"/>
</dbReference>
<keyword evidence="5" id="KW-0067">ATP-binding</keyword>
<dbReference type="SMART" id="SM00831">
    <property type="entry name" value="Cation_ATPase_N"/>
    <property type="match status" value="1"/>
</dbReference>
<dbReference type="GO" id="GO:0016887">
    <property type="term" value="F:ATP hydrolysis activity"/>
    <property type="evidence" value="ECO:0007669"/>
    <property type="project" value="InterPro"/>
</dbReference>
<dbReference type="InterPro" id="IPR059000">
    <property type="entry name" value="ATPase_P-type_domA"/>
</dbReference>
<keyword evidence="7 9" id="KW-1133">Transmembrane helix</keyword>
<comment type="similarity">
    <text evidence="2">Belongs to the cation transport ATPase (P-type) (TC 3.A.3) family. Type IIA subfamily.</text>
</comment>
<dbReference type="PANTHER" id="PTHR42861">
    <property type="entry name" value="CALCIUM-TRANSPORTING ATPASE"/>
    <property type="match status" value="1"/>
</dbReference>
<dbReference type="GO" id="GO:0016020">
    <property type="term" value="C:membrane"/>
    <property type="evidence" value="ECO:0007669"/>
    <property type="project" value="UniProtKB-SubCell"/>
</dbReference>
<feature type="transmembrane region" description="Helical" evidence="9">
    <location>
        <begin position="868"/>
        <end position="888"/>
    </location>
</feature>
<dbReference type="InterPro" id="IPR006068">
    <property type="entry name" value="ATPase_P-typ_cation-transptr_C"/>
</dbReference>
<evidence type="ECO:0000256" key="3">
    <source>
        <dbReference type="ARBA" id="ARBA00022692"/>
    </source>
</evidence>
<feature type="transmembrane region" description="Helical" evidence="9">
    <location>
        <begin position="263"/>
        <end position="282"/>
    </location>
</feature>
<dbReference type="SUPFAM" id="SSF56784">
    <property type="entry name" value="HAD-like"/>
    <property type="match status" value="1"/>
</dbReference>
<feature type="transmembrane region" description="Helical" evidence="9">
    <location>
        <begin position="94"/>
        <end position="115"/>
    </location>
</feature>
<dbReference type="FunFam" id="3.40.50.1000:FF:000028">
    <property type="entry name" value="Calcium-transporting P-type ATPase, putative"/>
    <property type="match status" value="1"/>
</dbReference>
<sequence length="935" mass="101326">MATAPDSPFPDWHSFPILVTLDRLESKPEGLDPVQVQERLAHYGRNELQEMHQRSRWQILWDQFKNIMLLLLIAVAVISAITDLIQSLQEQRFIFPKDTVAILSIVILNGLLGYVQESKAEQALAALKKMSSSRVRVLRAGQVQEVNAPELVPGDVVLVEAGNRLPADGRWLVTANLQVREAALTGEALPVTKQADVVLPADTELGDRVNLGFMGTEVIQGRGTLVVTQTGMSTQLGKIAAAIQAVEVEPTPLQRRMDQLGKVLVVGALILVALVIVGGTLYQPSMFGALVQVSLSMAVAVVPEGLPAVVTITLALGTRRMMQRRALIRRLPAVETLGSVTVVCSDKTGTLTQNKMVAQAVGLPEIGLIQVTGTGYQPQGEFLQGDHPFAPQSHPDLMGFLLTGLLCNDAIWQQDQGEWVILGDPTEGALLPLAAKAGLTAGGQTLERVAEFPFSSERKRMSVVVSTDDQAVYSLLRGDFLLLCKGSPELTLECCDQVQRQGQVQDLTPAQRQEILEQNNTLASQGLRVLGLAYRALDALPPQPSAAGLEQGLIWLGLVGMLDAARPEAKLAVARCHMAGIRVVMITGDHQLTACTIAKDLGILRPGDEILTGRELEQLDPAELAARVGRVAVYARVSPEHKLHIVQALQKTSQVVSMTGDGVNDAPALKQADIGVAMGITGTDVSKEASDMILLDDNFATIVAAVEEGRVVYGNIRRFIRYILGSNIGEVLTIAAAPLIGLGGTPLSPLQILWMNLATDGIPALALAIEPGRAVVMHQPPKDPKESIFARGLGAYMVRVGIVLALVTIALMVWAYQYTNNTEIPGLDPRRWQTMVFTTLCISQMGHALAVRSDSRLLIELNPGSNPWIWWAVGLMTLAQVLIIYVPALRAFFNVFYLPPGELLICMAFSTLVFVWVELEKLVIRRLWPGRETEG</sequence>
<dbReference type="EC" id="3.6.3.8" evidence="11"/>
<evidence type="ECO:0000313" key="12">
    <source>
        <dbReference type="Proteomes" id="UP000180235"/>
    </source>
</evidence>
<keyword evidence="4" id="KW-0547">Nucleotide-binding</keyword>
<gene>
    <name evidence="11" type="ORF">GlitD10_1955</name>
</gene>
<dbReference type="Proteomes" id="UP000180235">
    <property type="component" value="Chromosome"/>
</dbReference>
<dbReference type="Pfam" id="PF00690">
    <property type="entry name" value="Cation_ATPase_N"/>
    <property type="match status" value="1"/>
</dbReference>
<dbReference type="Gene3D" id="3.40.1110.10">
    <property type="entry name" value="Calcium-transporting ATPase, cytoplasmic domain N"/>
    <property type="match status" value="1"/>
</dbReference>